<sequence length="85" mass="10206">MHIGFPEREGDIPMRRVDYESHDCEISNHVCRTAASQEMIKAMRLFRWARCHLELRVVDEWPPSRWDMRNLPSGEDELIVEVLRR</sequence>
<evidence type="ECO:0000313" key="1">
    <source>
        <dbReference type="EMBL" id="KAL0402474.1"/>
    </source>
</evidence>
<dbReference type="AlphaFoldDB" id="A0AAW2TCM0"/>
<name>A0AAW2TCM0_9LAMI</name>
<reference evidence="1" key="1">
    <citation type="submission" date="2020-06" db="EMBL/GenBank/DDBJ databases">
        <authorList>
            <person name="Li T."/>
            <person name="Hu X."/>
            <person name="Zhang T."/>
            <person name="Song X."/>
            <person name="Zhang H."/>
            <person name="Dai N."/>
            <person name="Sheng W."/>
            <person name="Hou X."/>
            <person name="Wei L."/>
        </authorList>
    </citation>
    <scope>NUCLEOTIDE SEQUENCE</scope>
    <source>
        <strain evidence="1">KEN1</strain>
        <tissue evidence="1">Leaf</tissue>
    </source>
</reference>
<proteinExistence type="predicted"/>
<reference evidence="1" key="2">
    <citation type="journal article" date="2024" name="Plant">
        <title>Genomic evolution and insights into agronomic trait innovations of Sesamum species.</title>
        <authorList>
            <person name="Miao H."/>
            <person name="Wang L."/>
            <person name="Qu L."/>
            <person name="Liu H."/>
            <person name="Sun Y."/>
            <person name="Le M."/>
            <person name="Wang Q."/>
            <person name="Wei S."/>
            <person name="Zheng Y."/>
            <person name="Lin W."/>
            <person name="Duan Y."/>
            <person name="Cao H."/>
            <person name="Xiong S."/>
            <person name="Wang X."/>
            <person name="Wei L."/>
            <person name="Li C."/>
            <person name="Ma Q."/>
            <person name="Ju M."/>
            <person name="Zhao R."/>
            <person name="Li G."/>
            <person name="Mu C."/>
            <person name="Tian Q."/>
            <person name="Mei H."/>
            <person name="Zhang T."/>
            <person name="Gao T."/>
            <person name="Zhang H."/>
        </authorList>
    </citation>
    <scope>NUCLEOTIDE SEQUENCE</scope>
    <source>
        <strain evidence="1">KEN1</strain>
    </source>
</reference>
<comment type="caution">
    <text evidence="1">The sequence shown here is derived from an EMBL/GenBank/DDBJ whole genome shotgun (WGS) entry which is preliminary data.</text>
</comment>
<organism evidence="1">
    <name type="scientific">Sesamum latifolium</name>
    <dbReference type="NCBI Taxonomy" id="2727402"/>
    <lineage>
        <taxon>Eukaryota</taxon>
        <taxon>Viridiplantae</taxon>
        <taxon>Streptophyta</taxon>
        <taxon>Embryophyta</taxon>
        <taxon>Tracheophyta</taxon>
        <taxon>Spermatophyta</taxon>
        <taxon>Magnoliopsida</taxon>
        <taxon>eudicotyledons</taxon>
        <taxon>Gunneridae</taxon>
        <taxon>Pentapetalae</taxon>
        <taxon>asterids</taxon>
        <taxon>lamiids</taxon>
        <taxon>Lamiales</taxon>
        <taxon>Pedaliaceae</taxon>
        <taxon>Sesamum</taxon>
    </lineage>
</organism>
<accession>A0AAW2TCM0</accession>
<gene>
    <name evidence="1" type="ORF">Slati_4277300</name>
</gene>
<protein>
    <submittedName>
        <fullName evidence="1">Uncharacterized protein</fullName>
    </submittedName>
</protein>
<dbReference type="EMBL" id="JACGWN010000015">
    <property type="protein sequence ID" value="KAL0402474.1"/>
    <property type="molecule type" value="Genomic_DNA"/>
</dbReference>